<dbReference type="RefSeq" id="WP_010652748.1">
    <property type="nucleotide sequence ID" value="NZ_JAPHOO010000002.1"/>
</dbReference>
<dbReference type="PANTHER" id="PTHR10509:SF14">
    <property type="entry name" value="CAFFEOYL-COA O-METHYLTRANSFERASE 3-RELATED"/>
    <property type="match status" value="1"/>
</dbReference>
<dbReference type="CDD" id="cd02440">
    <property type="entry name" value="AdoMet_MTases"/>
    <property type="match status" value="1"/>
</dbReference>
<evidence type="ECO:0000313" key="5">
    <source>
        <dbReference type="Proteomes" id="UP000254554"/>
    </source>
</evidence>
<proteinExistence type="predicted"/>
<dbReference type="InterPro" id="IPR050362">
    <property type="entry name" value="Cation-dep_OMT"/>
</dbReference>
<dbReference type="STRING" id="1094715.GCA_000236165_01821"/>
<keyword evidence="3" id="KW-0949">S-adenosyl-L-methionine</keyword>
<dbReference type="EMBL" id="UGGT01000001">
    <property type="protein sequence ID" value="STO20542.1"/>
    <property type="molecule type" value="Genomic_DNA"/>
</dbReference>
<evidence type="ECO:0000256" key="3">
    <source>
        <dbReference type="ARBA" id="ARBA00022691"/>
    </source>
</evidence>
<dbReference type="Gene3D" id="3.40.50.150">
    <property type="entry name" value="Vaccinia Virus protein VP39"/>
    <property type="match status" value="1"/>
</dbReference>
<dbReference type="EC" id="2.1.1.-" evidence="4"/>
<accession>A0A377G6U3</accession>
<evidence type="ECO:0000313" key="4">
    <source>
        <dbReference type="EMBL" id="STO20542.1"/>
    </source>
</evidence>
<organism evidence="4 5">
    <name type="scientific">Fluoribacter dumoffii</name>
    <dbReference type="NCBI Taxonomy" id="463"/>
    <lineage>
        <taxon>Bacteria</taxon>
        <taxon>Pseudomonadati</taxon>
        <taxon>Pseudomonadota</taxon>
        <taxon>Gammaproteobacteria</taxon>
        <taxon>Legionellales</taxon>
        <taxon>Legionellaceae</taxon>
        <taxon>Fluoribacter</taxon>
    </lineage>
</organism>
<reference evidence="4 5" key="1">
    <citation type="submission" date="2018-06" db="EMBL/GenBank/DDBJ databases">
        <authorList>
            <consortium name="Pathogen Informatics"/>
            <person name="Doyle S."/>
        </authorList>
    </citation>
    <scope>NUCLEOTIDE SEQUENCE [LARGE SCALE GENOMIC DNA]</scope>
    <source>
        <strain evidence="4 5">NCTC11370</strain>
    </source>
</reference>
<dbReference type="OrthoDB" id="9799672at2"/>
<dbReference type="Pfam" id="PF01596">
    <property type="entry name" value="Methyltransf_3"/>
    <property type="match status" value="1"/>
</dbReference>
<dbReference type="SUPFAM" id="SSF53335">
    <property type="entry name" value="S-adenosyl-L-methionine-dependent methyltransferases"/>
    <property type="match status" value="1"/>
</dbReference>
<dbReference type="Proteomes" id="UP000254554">
    <property type="component" value="Unassembled WGS sequence"/>
</dbReference>
<dbReference type="GO" id="GO:0032259">
    <property type="term" value="P:methylation"/>
    <property type="evidence" value="ECO:0007669"/>
    <property type="project" value="UniProtKB-KW"/>
</dbReference>
<dbReference type="GO" id="GO:0008757">
    <property type="term" value="F:S-adenosylmethionine-dependent methyltransferase activity"/>
    <property type="evidence" value="ECO:0007669"/>
    <property type="project" value="TreeGrafter"/>
</dbReference>
<dbReference type="InterPro" id="IPR002935">
    <property type="entry name" value="SAM_O-MeTrfase"/>
</dbReference>
<keyword evidence="2 4" id="KW-0808">Transferase</keyword>
<keyword evidence="1 4" id="KW-0489">Methyltransferase</keyword>
<keyword evidence="5" id="KW-1185">Reference proteome</keyword>
<dbReference type="GO" id="GO:0008171">
    <property type="term" value="F:O-methyltransferase activity"/>
    <property type="evidence" value="ECO:0007669"/>
    <property type="project" value="InterPro"/>
</dbReference>
<dbReference type="GeneID" id="93292772"/>
<gene>
    <name evidence="4" type="ORF">NCTC11370_00600</name>
</gene>
<dbReference type="InterPro" id="IPR029063">
    <property type="entry name" value="SAM-dependent_MTases_sf"/>
</dbReference>
<evidence type="ECO:0000256" key="1">
    <source>
        <dbReference type="ARBA" id="ARBA00022603"/>
    </source>
</evidence>
<sequence>MKHLSLTPELYDYMLDKSLREHPSLAGLRKITSTMELANMQVAPEQAQFMQLLLRLLGAKNVLELGTFTGYSALAMSLVLPDEGKLITCDISAEWTSKAHPFWKEAGQDHKIELRLGRALDSLHALIDEGWEHKFDFIFIDADKTNYVNYYELALKLIQPKGLIAIDNIFWDGKVIDENETGGQTREIRKLNDLLKKDHRVFISLLPIADGLFLIQPLNQEK</sequence>
<protein>
    <submittedName>
        <fullName evidence="4">O-methyltransferase MSMEG_5073</fullName>
        <ecNumber evidence="4">2.1.1.-</ecNumber>
    </submittedName>
</protein>
<dbReference type="PROSITE" id="PS51682">
    <property type="entry name" value="SAM_OMT_I"/>
    <property type="match status" value="1"/>
</dbReference>
<dbReference type="AlphaFoldDB" id="A0A377G6U3"/>
<dbReference type="PANTHER" id="PTHR10509">
    <property type="entry name" value="O-METHYLTRANSFERASE-RELATED"/>
    <property type="match status" value="1"/>
</dbReference>
<evidence type="ECO:0000256" key="2">
    <source>
        <dbReference type="ARBA" id="ARBA00022679"/>
    </source>
</evidence>
<name>A0A377G6U3_9GAMM</name>